<feature type="region of interest" description="Disordered" evidence="1">
    <location>
        <begin position="1"/>
        <end position="26"/>
    </location>
</feature>
<dbReference type="EMBL" id="SRSD01000002">
    <property type="protein sequence ID" value="KAA0894276.1"/>
    <property type="molecule type" value="Genomic_DNA"/>
</dbReference>
<evidence type="ECO:0000256" key="1">
    <source>
        <dbReference type="SAM" id="MobiDB-lite"/>
    </source>
</evidence>
<protein>
    <recommendedName>
        <fullName evidence="4">Ribbon-helix-helix protein, copG family</fullName>
    </recommendedName>
</protein>
<evidence type="ECO:0000313" key="2">
    <source>
        <dbReference type="EMBL" id="KAA0894276.1"/>
    </source>
</evidence>
<proteinExistence type="predicted"/>
<evidence type="ECO:0000313" key="3">
    <source>
        <dbReference type="Proteomes" id="UP000324298"/>
    </source>
</evidence>
<keyword evidence="3" id="KW-1185">Reference proteome</keyword>
<sequence>MHETDQTDHAAAMSVRLPQTKKRALHDLSRRTGISVGSIVRSLIYSRLAEEEGEGKILNPPQRH</sequence>
<comment type="caution">
    <text evidence="2">The sequence shown here is derived from an EMBL/GenBank/DDBJ whole genome shotgun (WGS) entry which is preliminary data.</text>
</comment>
<gene>
    <name evidence="2" type="ORF">ET418_04805</name>
</gene>
<name>A0A5A9XMG7_9BACT</name>
<dbReference type="RefSeq" id="WP_149306433.1">
    <property type="nucleotide sequence ID" value="NZ_SRSD01000002.1"/>
</dbReference>
<dbReference type="AlphaFoldDB" id="A0A5A9XMG7"/>
<organism evidence="2 3">
    <name type="scientific">Oryzomonas rubra</name>
    <dbReference type="NCBI Taxonomy" id="2509454"/>
    <lineage>
        <taxon>Bacteria</taxon>
        <taxon>Pseudomonadati</taxon>
        <taxon>Thermodesulfobacteriota</taxon>
        <taxon>Desulfuromonadia</taxon>
        <taxon>Geobacterales</taxon>
        <taxon>Geobacteraceae</taxon>
        <taxon>Oryzomonas</taxon>
    </lineage>
</organism>
<accession>A0A5A9XMG7</accession>
<evidence type="ECO:0008006" key="4">
    <source>
        <dbReference type="Google" id="ProtNLM"/>
    </source>
</evidence>
<reference evidence="2 3" key="1">
    <citation type="submission" date="2019-04" db="EMBL/GenBank/DDBJ databases">
        <title>Geobacter ruber sp. nov., ferric-reducing bacteria isolated from paddy soil.</title>
        <authorList>
            <person name="Xu Z."/>
            <person name="Masuda Y."/>
            <person name="Itoh H."/>
            <person name="Senoo K."/>
        </authorList>
    </citation>
    <scope>NUCLEOTIDE SEQUENCE [LARGE SCALE GENOMIC DNA]</scope>
    <source>
        <strain evidence="2 3">Red88</strain>
    </source>
</reference>
<dbReference type="Proteomes" id="UP000324298">
    <property type="component" value="Unassembled WGS sequence"/>
</dbReference>